<evidence type="ECO:0000313" key="3">
    <source>
        <dbReference type="Proteomes" id="UP000315312"/>
    </source>
</evidence>
<evidence type="ECO:0000256" key="1">
    <source>
        <dbReference type="SAM" id="Phobius"/>
    </source>
</evidence>
<sequence length="172" mass="19975">MKKEIIFPIVFGLFTAFFASYTSPFNIIEIGKATDLVIQNLIFPIIILSGILAFFVYKFYSKVVKQEREKPKKFDRVFAPLVYSILIFFSLFFFTRFSIIVSNALIINEQIIVSGNVTDVYHHTGKGGNYYDIEISDKNLNRKIKLRTEKYDGQEFVNYTLKIGFWGIIYGD</sequence>
<protein>
    <submittedName>
        <fullName evidence="2">Uncharacterized protein</fullName>
    </submittedName>
</protein>
<keyword evidence="1" id="KW-1133">Transmembrane helix</keyword>
<dbReference type="EMBL" id="VLKM01000003">
    <property type="protein sequence ID" value="TWH96261.1"/>
    <property type="molecule type" value="Genomic_DNA"/>
</dbReference>
<dbReference type="RefSeq" id="WP_133608322.1">
    <property type="nucleotide sequence ID" value="NZ_SNZC01000002.1"/>
</dbReference>
<gene>
    <name evidence="2" type="ORF">IP97_00798</name>
</gene>
<feature type="transmembrane region" description="Helical" evidence="1">
    <location>
        <begin position="81"/>
        <end position="106"/>
    </location>
</feature>
<keyword evidence="1" id="KW-0812">Transmembrane</keyword>
<proteinExistence type="predicted"/>
<keyword evidence="3" id="KW-1185">Reference proteome</keyword>
<organism evidence="2 3">
    <name type="scientific">Flavobacterium cheniae</name>
    <dbReference type="NCBI Taxonomy" id="295428"/>
    <lineage>
        <taxon>Bacteria</taxon>
        <taxon>Pseudomonadati</taxon>
        <taxon>Bacteroidota</taxon>
        <taxon>Flavobacteriia</taxon>
        <taxon>Flavobacteriales</taxon>
        <taxon>Flavobacteriaceae</taxon>
        <taxon>Flavobacterium</taxon>
    </lineage>
</organism>
<dbReference type="Proteomes" id="UP000315312">
    <property type="component" value="Unassembled WGS sequence"/>
</dbReference>
<reference evidence="2 3" key="1">
    <citation type="journal article" date="2015" name="Stand. Genomic Sci.">
        <title>Genomic Encyclopedia of Bacterial and Archaeal Type Strains, Phase III: the genomes of soil and plant-associated and newly described type strains.</title>
        <authorList>
            <person name="Whitman W.B."/>
            <person name="Woyke T."/>
            <person name="Klenk H.P."/>
            <person name="Zhou Y."/>
            <person name="Lilburn T.G."/>
            <person name="Beck B.J."/>
            <person name="De Vos P."/>
            <person name="Vandamme P."/>
            <person name="Eisen J.A."/>
            <person name="Garrity G."/>
            <person name="Hugenholtz P."/>
            <person name="Kyrpides N.C."/>
        </authorList>
    </citation>
    <scope>NUCLEOTIDE SEQUENCE [LARGE SCALE GENOMIC DNA]</scope>
    <source>
        <strain evidence="2 3">CGMCC 1.6844</strain>
    </source>
</reference>
<name>A0A562KLL1_9FLAO</name>
<keyword evidence="1" id="KW-0472">Membrane</keyword>
<feature type="transmembrane region" description="Helical" evidence="1">
    <location>
        <begin position="5"/>
        <end position="21"/>
    </location>
</feature>
<comment type="caution">
    <text evidence="2">The sequence shown here is derived from an EMBL/GenBank/DDBJ whole genome shotgun (WGS) entry which is preliminary data.</text>
</comment>
<accession>A0A562KLL1</accession>
<evidence type="ECO:0000313" key="2">
    <source>
        <dbReference type="EMBL" id="TWH96261.1"/>
    </source>
</evidence>
<feature type="transmembrane region" description="Helical" evidence="1">
    <location>
        <begin position="41"/>
        <end position="60"/>
    </location>
</feature>
<dbReference type="AlphaFoldDB" id="A0A562KLL1"/>